<dbReference type="CDD" id="cd00167">
    <property type="entry name" value="SANT"/>
    <property type="match status" value="1"/>
</dbReference>
<dbReference type="EMBL" id="JAIWQS010000011">
    <property type="protein sequence ID" value="KAJ8750188.1"/>
    <property type="molecule type" value="Genomic_DNA"/>
</dbReference>
<dbReference type="Proteomes" id="UP001159364">
    <property type="component" value="Linkage Group LG11"/>
</dbReference>
<reference evidence="1 2" key="1">
    <citation type="submission" date="2021-09" db="EMBL/GenBank/DDBJ databases">
        <title>Genomic insights and catalytic innovation underlie evolution of tropane alkaloids biosynthesis.</title>
        <authorList>
            <person name="Wang Y.-J."/>
            <person name="Tian T."/>
            <person name="Huang J.-P."/>
            <person name="Huang S.-X."/>
        </authorList>
    </citation>
    <scope>NUCLEOTIDE SEQUENCE [LARGE SCALE GENOMIC DNA]</scope>
    <source>
        <strain evidence="1">KIB-2018</strain>
        <tissue evidence="1">Leaf</tissue>
    </source>
</reference>
<evidence type="ECO:0000313" key="2">
    <source>
        <dbReference type="Proteomes" id="UP001159364"/>
    </source>
</evidence>
<dbReference type="InterPro" id="IPR001005">
    <property type="entry name" value="SANT/Myb"/>
</dbReference>
<name>A0AAV8SDP2_9ROSI</name>
<keyword evidence="2" id="KW-1185">Reference proteome</keyword>
<accession>A0AAV8SDP2</accession>
<gene>
    <name evidence="1" type="ORF">K2173_014103</name>
</gene>
<sequence length="465" mass="52942">MICRLKMIHKRPFVDNDSYEFACKHPRQLEYIDQLTPIFPLDDADKKPRNSAEDSSNEYQELGRLRSCSAMEVSDEVQQDVETGATGCFPHFFWINNEAPEADNLALFPHCFENEEQLKEFLSTDGIHSPVDCPFQKLVLIGPEHQAEIPEWNLEDMKSYLKQLHDSDSQSSLAQSSNLRLTVNHGYKEKLMGSCVLPMPESEPSASPCSEGTRIECACVDGSSIRCTRQHIAEARQKLRNNLGEQTFEALGFCNMGEEIANRWTEDEQQAFHEVVLSNPASLGKNFWDHLSEGFLSRPKWELVSYYFNVFTLQKRAEQNRFEPQNVDSDDDEWQRGEIGMAEGDDDSVVETLTAHDAYTYNQLDQAYQCSEYIEDEDEFTASDSNGNRVACDVEYEGDLDDISGDHILISLRDYSNSHCIKHLTELPANKGDDDSCTSDEYQRDNADCCLPLGSRTDRGTYSQE</sequence>
<dbReference type="PANTHER" id="PTHR46872">
    <property type="entry name" value="DNA BINDING PROTEIN"/>
    <property type="match status" value="1"/>
</dbReference>
<evidence type="ECO:0000313" key="1">
    <source>
        <dbReference type="EMBL" id="KAJ8750188.1"/>
    </source>
</evidence>
<comment type="caution">
    <text evidence="1">The sequence shown here is derived from an EMBL/GenBank/DDBJ whole genome shotgun (WGS) entry which is preliminary data.</text>
</comment>
<proteinExistence type="predicted"/>
<dbReference type="PANTHER" id="PTHR46872:SF4">
    <property type="entry name" value="MYB-LIKE DOMAIN-CONTAINING PROTEIN"/>
    <property type="match status" value="1"/>
</dbReference>
<dbReference type="AlphaFoldDB" id="A0AAV8SDP2"/>
<evidence type="ECO:0008006" key="3">
    <source>
        <dbReference type="Google" id="ProtNLM"/>
    </source>
</evidence>
<protein>
    <recommendedName>
        <fullName evidence="3">AT-rich interactive domain-containing protein 2</fullName>
    </recommendedName>
</protein>
<organism evidence="1 2">
    <name type="scientific">Erythroxylum novogranatense</name>
    <dbReference type="NCBI Taxonomy" id="1862640"/>
    <lineage>
        <taxon>Eukaryota</taxon>
        <taxon>Viridiplantae</taxon>
        <taxon>Streptophyta</taxon>
        <taxon>Embryophyta</taxon>
        <taxon>Tracheophyta</taxon>
        <taxon>Spermatophyta</taxon>
        <taxon>Magnoliopsida</taxon>
        <taxon>eudicotyledons</taxon>
        <taxon>Gunneridae</taxon>
        <taxon>Pentapetalae</taxon>
        <taxon>rosids</taxon>
        <taxon>fabids</taxon>
        <taxon>Malpighiales</taxon>
        <taxon>Erythroxylaceae</taxon>
        <taxon>Erythroxylum</taxon>
    </lineage>
</organism>